<sequence length="471" mass="50780">MSSSSQISALRQLANIINEAVDSIEATYAKAGAPLPSLDAPTFNPTDPAEALLQDPVVDSAALNIMAAASQLSATVCSPVASALNASQAFHISSCLRVASELNVVELLREAGPEGLHAKDIAAPSKTNAALLARILRLLATHNIFREVKPNVFANNRISAVLDKGKPSSVLFEKRAERLVGTSGVTALVEFFSEDIFKSAAVLGDTLLDPKEGELPYNRAFNTDQALYYWMQRPENALRLQRFGLGMAGTAGTEPVDAIFTGFDWSALPDKGVVVDVGGGIGNTALIIAQKNPKLRVVVQDLEHQVAEAKTHWEQNFPEHVKNQMVEFQSLDFFNPQPVKNASVFMLRYIMHNWDDARAAKILRRLREVAEPTTQLVVIEKILSVASTIQSADETAIPGAARPSAPAPLLPNWGVGKAEFYFHDMAVHTMLGGGERTLGGYVDVFAQGGWKLVKVCHCKGSQLSHIVGVPA</sequence>
<evidence type="ECO:0000313" key="7">
    <source>
        <dbReference type="Proteomes" id="UP001362999"/>
    </source>
</evidence>
<gene>
    <name evidence="6" type="ORF">R3P38DRAFT_3116991</name>
</gene>
<dbReference type="SUPFAM" id="SSF46785">
    <property type="entry name" value="Winged helix' DNA-binding domain"/>
    <property type="match status" value="1"/>
</dbReference>
<dbReference type="Gene3D" id="1.10.10.10">
    <property type="entry name" value="Winged helix-like DNA-binding domain superfamily/Winged helix DNA-binding domain"/>
    <property type="match status" value="1"/>
</dbReference>
<dbReference type="GO" id="GO:0032259">
    <property type="term" value="P:methylation"/>
    <property type="evidence" value="ECO:0007669"/>
    <property type="project" value="UniProtKB-KW"/>
</dbReference>
<dbReference type="InterPro" id="IPR012967">
    <property type="entry name" value="COMT_dimerisation"/>
</dbReference>
<dbReference type="PANTHER" id="PTHR43712">
    <property type="entry name" value="PUTATIVE (AFU_ORTHOLOGUE AFUA_4G14580)-RELATED"/>
    <property type="match status" value="1"/>
</dbReference>
<feature type="domain" description="O-methyltransferase C-terminal" evidence="4">
    <location>
        <begin position="213"/>
        <end position="388"/>
    </location>
</feature>
<dbReference type="Pfam" id="PF08100">
    <property type="entry name" value="Dimerisation"/>
    <property type="match status" value="1"/>
</dbReference>
<protein>
    <submittedName>
        <fullName evidence="6">O-methyltransferase-domain-containing protein</fullName>
    </submittedName>
</protein>
<dbReference type="InterPro" id="IPR016461">
    <property type="entry name" value="COMT-like"/>
</dbReference>
<dbReference type="Pfam" id="PF00891">
    <property type="entry name" value="Methyltransf_2"/>
    <property type="match status" value="1"/>
</dbReference>
<comment type="caution">
    <text evidence="6">The sequence shown here is derived from an EMBL/GenBank/DDBJ whole genome shotgun (WGS) entry which is preliminary data.</text>
</comment>
<keyword evidence="2" id="KW-0808">Transferase</keyword>
<dbReference type="EMBL" id="JAWWNJ010000155">
    <property type="protein sequence ID" value="KAK6980977.1"/>
    <property type="molecule type" value="Genomic_DNA"/>
</dbReference>
<reference evidence="6 7" key="1">
    <citation type="journal article" date="2024" name="J Genomics">
        <title>Draft genome sequencing and assembly of Favolaschia claudopus CIRM-BRFM 2984 isolated from oak limbs.</title>
        <authorList>
            <person name="Navarro D."/>
            <person name="Drula E."/>
            <person name="Chaduli D."/>
            <person name="Cazenave R."/>
            <person name="Ahrendt S."/>
            <person name="Wang J."/>
            <person name="Lipzen A."/>
            <person name="Daum C."/>
            <person name="Barry K."/>
            <person name="Grigoriev I.V."/>
            <person name="Favel A."/>
            <person name="Rosso M.N."/>
            <person name="Martin F."/>
        </authorList>
    </citation>
    <scope>NUCLEOTIDE SEQUENCE [LARGE SCALE GENOMIC DNA]</scope>
    <source>
        <strain evidence="6 7">CIRM-BRFM 2984</strain>
    </source>
</reference>
<evidence type="ECO:0000256" key="1">
    <source>
        <dbReference type="ARBA" id="ARBA00022603"/>
    </source>
</evidence>
<accession>A0AAV9ZG14</accession>
<organism evidence="6 7">
    <name type="scientific">Favolaschia claudopus</name>
    <dbReference type="NCBI Taxonomy" id="2862362"/>
    <lineage>
        <taxon>Eukaryota</taxon>
        <taxon>Fungi</taxon>
        <taxon>Dikarya</taxon>
        <taxon>Basidiomycota</taxon>
        <taxon>Agaricomycotina</taxon>
        <taxon>Agaricomycetes</taxon>
        <taxon>Agaricomycetidae</taxon>
        <taxon>Agaricales</taxon>
        <taxon>Marasmiineae</taxon>
        <taxon>Mycenaceae</taxon>
        <taxon>Favolaschia</taxon>
    </lineage>
</organism>
<keyword evidence="7" id="KW-1185">Reference proteome</keyword>
<dbReference type="GO" id="GO:0008171">
    <property type="term" value="F:O-methyltransferase activity"/>
    <property type="evidence" value="ECO:0007669"/>
    <property type="project" value="InterPro"/>
</dbReference>
<dbReference type="InterPro" id="IPR029063">
    <property type="entry name" value="SAM-dependent_MTases_sf"/>
</dbReference>
<dbReference type="Proteomes" id="UP001362999">
    <property type="component" value="Unassembled WGS sequence"/>
</dbReference>
<feature type="domain" description="O-methyltransferase dimerisation" evidence="5">
    <location>
        <begin position="87"/>
        <end position="162"/>
    </location>
</feature>
<evidence type="ECO:0000313" key="6">
    <source>
        <dbReference type="EMBL" id="KAK6980977.1"/>
    </source>
</evidence>
<keyword evidence="3" id="KW-0949">S-adenosyl-L-methionine</keyword>
<dbReference type="Gene3D" id="3.40.50.150">
    <property type="entry name" value="Vaccinia Virus protein VP39"/>
    <property type="match status" value="1"/>
</dbReference>
<keyword evidence="1" id="KW-0489">Methyltransferase</keyword>
<evidence type="ECO:0000259" key="4">
    <source>
        <dbReference type="Pfam" id="PF00891"/>
    </source>
</evidence>
<proteinExistence type="predicted"/>
<evidence type="ECO:0000259" key="5">
    <source>
        <dbReference type="Pfam" id="PF08100"/>
    </source>
</evidence>
<dbReference type="InterPro" id="IPR001077">
    <property type="entry name" value="COMT_C"/>
</dbReference>
<evidence type="ECO:0000256" key="2">
    <source>
        <dbReference type="ARBA" id="ARBA00022679"/>
    </source>
</evidence>
<dbReference type="SUPFAM" id="SSF53335">
    <property type="entry name" value="S-adenosyl-L-methionine-dependent methyltransferases"/>
    <property type="match status" value="1"/>
</dbReference>
<dbReference type="AlphaFoldDB" id="A0AAV9ZG14"/>
<dbReference type="PANTHER" id="PTHR43712:SF2">
    <property type="entry name" value="O-METHYLTRANSFERASE CICE"/>
    <property type="match status" value="1"/>
</dbReference>
<dbReference type="PROSITE" id="PS51683">
    <property type="entry name" value="SAM_OMT_II"/>
    <property type="match status" value="1"/>
</dbReference>
<dbReference type="InterPro" id="IPR036388">
    <property type="entry name" value="WH-like_DNA-bd_sf"/>
</dbReference>
<dbReference type="InterPro" id="IPR036390">
    <property type="entry name" value="WH_DNA-bd_sf"/>
</dbReference>
<evidence type="ECO:0000256" key="3">
    <source>
        <dbReference type="ARBA" id="ARBA00022691"/>
    </source>
</evidence>
<dbReference type="GO" id="GO:0046983">
    <property type="term" value="F:protein dimerization activity"/>
    <property type="evidence" value="ECO:0007669"/>
    <property type="project" value="InterPro"/>
</dbReference>
<name>A0AAV9ZG14_9AGAR</name>